<dbReference type="InterPro" id="IPR029069">
    <property type="entry name" value="HotDog_dom_sf"/>
</dbReference>
<dbReference type="Proteomes" id="UP001519460">
    <property type="component" value="Unassembled WGS sequence"/>
</dbReference>
<dbReference type="Gene3D" id="3.10.129.10">
    <property type="entry name" value="Hotdog Thioesterase"/>
    <property type="match status" value="1"/>
</dbReference>
<sequence length="285" mass="32151">MTAWEKVPVDVSPDQRMAWSHFSHFSYSDFGRSDILCHWKPASIIRAGMAFGLLEGLMDYSFVTNGRFTTFDLGIEITFDQALWTVPLRAQFPYKVSTELEDIGKTSATLFCRLVNKLDNKTLATYRLKMVYVDQTTRRPAPFPDWFQQKYNSGKKQNVKPFVLPKSAPQVPVSAFTYRVTVPAGDVNAANHNNQASYFRYCCDAAQAAISEGHLLSFSPDISEMMGVFAGDSNQGDLLCVSLWQQDDQPNSIRFVITRKEGIQQPIIFHASMTFGMTPVRAARL</sequence>
<evidence type="ECO:0000313" key="1">
    <source>
        <dbReference type="EMBL" id="KAK7489446.1"/>
    </source>
</evidence>
<keyword evidence="2" id="KW-1185">Reference proteome</keyword>
<accession>A0ABD0KQ94</accession>
<dbReference type="PANTHER" id="PTHR34487">
    <property type="entry name" value="ACYL-ACP THIOESTERASE"/>
    <property type="match status" value="1"/>
</dbReference>
<proteinExistence type="predicted"/>
<dbReference type="PANTHER" id="PTHR34487:SF1">
    <property type="entry name" value="ACYL-ACP THIOESTERASE"/>
    <property type="match status" value="1"/>
</dbReference>
<dbReference type="Pfam" id="PF13279">
    <property type="entry name" value="4HBT_2"/>
    <property type="match status" value="1"/>
</dbReference>
<evidence type="ECO:0000313" key="2">
    <source>
        <dbReference type="Proteomes" id="UP001519460"/>
    </source>
</evidence>
<dbReference type="SUPFAM" id="SSF54637">
    <property type="entry name" value="Thioesterase/thiol ester dehydrase-isomerase"/>
    <property type="match status" value="1"/>
</dbReference>
<reference evidence="1 2" key="1">
    <citation type="journal article" date="2023" name="Sci. Data">
        <title>Genome assembly of the Korean intertidal mud-creeper Batillaria attramentaria.</title>
        <authorList>
            <person name="Patra A.K."/>
            <person name="Ho P.T."/>
            <person name="Jun S."/>
            <person name="Lee S.J."/>
            <person name="Kim Y."/>
            <person name="Won Y.J."/>
        </authorList>
    </citation>
    <scope>NUCLEOTIDE SEQUENCE [LARGE SCALE GENOMIC DNA]</scope>
    <source>
        <strain evidence="1">Wonlab-2016</strain>
    </source>
</reference>
<dbReference type="EMBL" id="JACVVK020000137">
    <property type="protein sequence ID" value="KAK7489446.1"/>
    <property type="molecule type" value="Genomic_DNA"/>
</dbReference>
<name>A0ABD0KQ94_9CAEN</name>
<dbReference type="AlphaFoldDB" id="A0ABD0KQ94"/>
<gene>
    <name evidence="1" type="ORF">BaRGS_00019245</name>
</gene>
<protein>
    <submittedName>
        <fullName evidence="1">Uncharacterized protein</fullName>
    </submittedName>
</protein>
<organism evidence="1 2">
    <name type="scientific">Batillaria attramentaria</name>
    <dbReference type="NCBI Taxonomy" id="370345"/>
    <lineage>
        <taxon>Eukaryota</taxon>
        <taxon>Metazoa</taxon>
        <taxon>Spiralia</taxon>
        <taxon>Lophotrochozoa</taxon>
        <taxon>Mollusca</taxon>
        <taxon>Gastropoda</taxon>
        <taxon>Caenogastropoda</taxon>
        <taxon>Sorbeoconcha</taxon>
        <taxon>Cerithioidea</taxon>
        <taxon>Batillariidae</taxon>
        <taxon>Batillaria</taxon>
    </lineage>
</organism>
<comment type="caution">
    <text evidence="1">The sequence shown here is derived from an EMBL/GenBank/DDBJ whole genome shotgun (WGS) entry which is preliminary data.</text>
</comment>